<keyword evidence="4" id="KW-1185">Reference proteome</keyword>
<evidence type="ECO:0000256" key="1">
    <source>
        <dbReference type="RuleBase" id="RU369095"/>
    </source>
</evidence>
<name>A0ABV0P3E6_9TELE</name>
<proteinExistence type="inferred from homology"/>
<dbReference type="Gene3D" id="3.10.590.10">
    <property type="entry name" value="ph1033 like domains"/>
    <property type="match status" value="1"/>
</dbReference>
<evidence type="ECO:0000259" key="2">
    <source>
        <dbReference type="PROSITE" id="PS50882"/>
    </source>
</evidence>
<comment type="function">
    <text evidence="1">Specifically recognizes and binds N6-methyladenosine (m6A)-containing RNAs, and regulates mRNA stability. M6A is a modification present at internal sites of mRNAs and some non-coding RNAs and plays a role in mRNA stability and processing.</text>
</comment>
<organism evidence="3 4">
    <name type="scientific">Goodea atripinnis</name>
    <dbReference type="NCBI Taxonomy" id="208336"/>
    <lineage>
        <taxon>Eukaryota</taxon>
        <taxon>Metazoa</taxon>
        <taxon>Chordata</taxon>
        <taxon>Craniata</taxon>
        <taxon>Vertebrata</taxon>
        <taxon>Euteleostomi</taxon>
        <taxon>Actinopterygii</taxon>
        <taxon>Neopterygii</taxon>
        <taxon>Teleostei</taxon>
        <taxon>Neoteleostei</taxon>
        <taxon>Acanthomorphata</taxon>
        <taxon>Ovalentaria</taxon>
        <taxon>Atherinomorphae</taxon>
        <taxon>Cyprinodontiformes</taxon>
        <taxon>Goodeidae</taxon>
        <taxon>Goodea</taxon>
    </lineage>
</organism>
<comment type="caution">
    <text evidence="3">The sequence shown here is derived from an EMBL/GenBank/DDBJ whole genome shotgun (WGS) entry which is preliminary data.</text>
</comment>
<dbReference type="PROSITE" id="PS50882">
    <property type="entry name" value="YTH"/>
    <property type="match status" value="1"/>
</dbReference>
<dbReference type="Pfam" id="PF04146">
    <property type="entry name" value="YTH"/>
    <property type="match status" value="1"/>
</dbReference>
<dbReference type="EMBL" id="JAHRIO010060631">
    <property type="protein sequence ID" value="MEQ2178150.1"/>
    <property type="molecule type" value="Genomic_DNA"/>
</dbReference>
<comment type="similarity">
    <text evidence="1">Belongs to the YTHDF family.</text>
</comment>
<dbReference type="PANTHER" id="PTHR12357">
    <property type="entry name" value="YTH YT521-B HOMOLOGY DOMAIN-CONTAINING"/>
    <property type="match status" value="1"/>
</dbReference>
<evidence type="ECO:0000313" key="3">
    <source>
        <dbReference type="EMBL" id="MEQ2178150.1"/>
    </source>
</evidence>
<dbReference type="CDD" id="cd21134">
    <property type="entry name" value="YTH"/>
    <property type="match status" value="1"/>
</dbReference>
<sequence>MGEATAVDLLEHVKQFSQFLFLEVWNEEFLSFKPMEKRLDMFLHRFISEPYPGYARMTSIVSQDSCQDWGFMGLGGVFNVEWIHKESLPFPCTQHILNPWNDNKRVQVSRDGQELEQQAGSQLLSLWERNSGNQLH</sequence>
<dbReference type="InterPro" id="IPR045168">
    <property type="entry name" value="YTH_prot"/>
</dbReference>
<accession>A0ABV0P3E6</accession>
<reference evidence="3 4" key="1">
    <citation type="submission" date="2021-06" db="EMBL/GenBank/DDBJ databases">
        <authorList>
            <person name="Palmer J.M."/>
        </authorList>
    </citation>
    <scope>NUCLEOTIDE SEQUENCE [LARGE SCALE GENOMIC DNA]</scope>
    <source>
        <strain evidence="3 4">GA_2019</strain>
        <tissue evidence="3">Muscle</tissue>
    </source>
</reference>
<gene>
    <name evidence="3" type="ORF">GOODEAATRI_010982</name>
</gene>
<keyword evidence="1" id="KW-0694">RNA-binding</keyword>
<evidence type="ECO:0000313" key="4">
    <source>
        <dbReference type="Proteomes" id="UP001476798"/>
    </source>
</evidence>
<dbReference type="PANTHER" id="PTHR12357:SF3">
    <property type="entry name" value="YTH DOMAIN-CONTAINING PROTEIN 1"/>
    <property type="match status" value="1"/>
</dbReference>
<dbReference type="InterPro" id="IPR007275">
    <property type="entry name" value="YTH_domain"/>
</dbReference>
<dbReference type="Proteomes" id="UP001476798">
    <property type="component" value="Unassembled WGS sequence"/>
</dbReference>
<protein>
    <recommendedName>
        <fullName evidence="1">YTH domain-containing family protein</fullName>
    </recommendedName>
</protein>
<feature type="domain" description="YTH" evidence="2">
    <location>
        <begin position="1"/>
        <end position="127"/>
    </location>
</feature>